<dbReference type="InterPro" id="IPR045057">
    <property type="entry name" value="Gcn5-rel_NAT"/>
</dbReference>
<dbReference type="Gene3D" id="3.40.630.30">
    <property type="match status" value="1"/>
</dbReference>
<organism evidence="2 3">
    <name type="scientific">Hymenobacter fastidiosus</name>
    <dbReference type="NCBI Taxonomy" id="486264"/>
    <lineage>
        <taxon>Bacteria</taxon>
        <taxon>Pseudomonadati</taxon>
        <taxon>Bacteroidota</taxon>
        <taxon>Cytophagia</taxon>
        <taxon>Cytophagales</taxon>
        <taxon>Hymenobacteraceae</taxon>
        <taxon>Hymenobacter</taxon>
    </lineage>
</organism>
<evidence type="ECO:0000313" key="2">
    <source>
        <dbReference type="EMBL" id="GAA4005147.1"/>
    </source>
</evidence>
<dbReference type="Pfam" id="PF14542">
    <property type="entry name" value="Acetyltransf_CG"/>
    <property type="match status" value="1"/>
</dbReference>
<dbReference type="PANTHER" id="PTHR31435:SF9">
    <property type="entry name" value="PROTEIN NATD1"/>
    <property type="match status" value="1"/>
</dbReference>
<dbReference type="Proteomes" id="UP001500567">
    <property type="component" value="Unassembled WGS sequence"/>
</dbReference>
<gene>
    <name evidence="2" type="ORF">GCM10022408_16210</name>
</gene>
<proteinExistence type="predicted"/>
<reference evidence="3" key="1">
    <citation type="journal article" date="2019" name="Int. J. Syst. Evol. Microbiol.">
        <title>The Global Catalogue of Microorganisms (GCM) 10K type strain sequencing project: providing services to taxonomists for standard genome sequencing and annotation.</title>
        <authorList>
            <consortium name="The Broad Institute Genomics Platform"/>
            <consortium name="The Broad Institute Genome Sequencing Center for Infectious Disease"/>
            <person name="Wu L."/>
            <person name="Ma J."/>
        </authorList>
    </citation>
    <scope>NUCLEOTIDE SEQUENCE [LARGE SCALE GENOMIC DNA]</scope>
    <source>
        <strain evidence="3">JCM 17224</strain>
    </source>
</reference>
<dbReference type="RefSeq" id="WP_345072236.1">
    <property type="nucleotide sequence ID" value="NZ_BAABDJ010000009.1"/>
</dbReference>
<sequence length="97" mass="11295">MNPTITHNQDEQTFYASQQGYESELTYSRPADDVIDFTHTFVDEQLRGKGVGELLARTGLAFAREHNLRVRTSCSFMRGFVEQHHEYQDLLENRNQT</sequence>
<keyword evidence="3" id="KW-1185">Reference proteome</keyword>
<accession>A0ABP7S1E6</accession>
<dbReference type="CDD" id="cd04301">
    <property type="entry name" value="NAT_SF"/>
    <property type="match status" value="1"/>
</dbReference>
<comment type="caution">
    <text evidence="2">The sequence shown here is derived from an EMBL/GenBank/DDBJ whole genome shotgun (WGS) entry which is preliminary data.</text>
</comment>
<dbReference type="SUPFAM" id="SSF55729">
    <property type="entry name" value="Acyl-CoA N-acyltransferases (Nat)"/>
    <property type="match status" value="1"/>
</dbReference>
<dbReference type="InterPro" id="IPR016181">
    <property type="entry name" value="Acyl_CoA_acyltransferase"/>
</dbReference>
<name>A0ABP7S1E6_9BACT</name>
<protein>
    <submittedName>
        <fullName evidence="2">GNAT family N-acetyltransferase</fullName>
    </submittedName>
</protein>
<feature type="domain" description="N-acetyltransferase" evidence="1">
    <location>
        <begin position="6"/>
        <end position="92"/>
    </location>
</feature>
<dbReference type="EMBL" id="BAABDJ010000009">
    <property type="protein sequence ID" value="GAA4005147.1"/>
    <property type="molecule type" value="Genomic_DNA"/>
</dbReference>
<dbReference type="PROSITE" id="PS51729">
    <property type="entry name" value="GNAT_YJDJ"/>
    <property type="match status" value="1"/>
</dbReference>
<evidence type="ECO:0000259" key="1">
    <source>
        <dbReference type="PROSITE" id="PS51729"/>
    </source>
</evidence>
<dbReference type="PANTHER" id="PTHR31435">
    <property type="entry name" value="PROTEIN NATD1"/>
    <property type="match status" value="1"/>
</dbReference>
<dbReference type="InterPro" id="IPR031165">
    <property type="entry name" value="GNAT_YJDJ"/>
</dbReference>
<evidence type="ECO:0000313" key="3">
    <source>
        <dbReference type="Proteomes" id="UP001500567"/>
    </source>
</evidence>